<proteinExistence type="predicted"/>
<evidence type="ECO:0000259" key="2">
    <source>
        <dbReference type="Pfam" id="PF04965"/>
    </source>
</evidence>
<evidence type="ECO:0000256" key="1">
    <source>
        <dbReference type="SAM" id="MobiDB-lite"/>
    </source>
</evidence>
<keyword evidence="4" id="KW-1185">Reference proteome</keyword>
<comment type="caution">
    <text evidence="3">The sequence shown here is derived from an EMBL/GenBank/DDBJ whole genome shotgun (WGS) entry which is preliminary data.</text>
</comment>
<dbReference type="Gene3D" id="3.10.450.40">
    <property type="match status" value="1"/>
</dbReference>
<feature type="region of interest" description="Disordered" evidence="1">
    <location>
        <begin position="14"/>
        <end position="36"/>
    </location>
</feature>
<dbReference type="EMBL" id="JAVFJF020000030">
    <property type="protein sequence ID" value="MEJ8675880.1"/>
    <property type="molecule type" value="Genomic_DNA"/>
</dbReference>
<dbReference type="InterPro" id="IPR007048">
    <property type="entry name" value="IraD/Gp25-like"/>
</dbReference>
<gene>
    <name evidence="3" type="primary">tssE</name>
    <name evidence="3" type="ORF">QCL97_014180</name>
</gene>
<dbReference type="RefSeq" id="WP_307910023.1">
    <property type="nucleotide sequence ID" value="NZ_JAVFJF020000030.1"/>
</dbReference>
<feature type="compositionally biased region" description="Basic and acidic residues" evidence="1">
    <location>
        <begin position="18"/>
        <end position="30"/>
    </location>
</feature>
<dbReference type="PANTHER" id="PTHR38595">
    <property type="entry name" value="CYTOPLASMIC PROTEIN-RELATED"/>
    <property type="match status" value="1"/>
</dbReference>
<dbReference type="PANTHER" id="PTHR38595:SF2">
    <property type="entry name" value="TYPE VI SECRETION SYSTEM BASEPLATE SUBUNIT TSSE"/>
    <property type="match status" value="1"/>
</dbReference>
<protein>
    <submittedName>
        <fullName evidence="3">Type VI secretion system baseplate subunit TssE</fullName>
    </submittedName>
</protein>
<reference evidence="3 4" key="1">
    <citation type="submission" date="2023-12" db="EMBL/GenBank/DDBJ databases">
        <title>Evaluation and characterization of a potential secondary metabolite violacein from indigenous Chromobacterium amazonense SAM215.</title>
        <authorList>
            <person name="Tarafdar M.R."/>
            <person name="Abedin S.M."/>
            <person name="Atiqua A."/>
            <person name="Saha A."/>
            <person name="Khan S.N."/>
        </authorList>
    </citation>
    <scope>NUCLEOTIDE SEQUENCE [LARGE SCALE GENOMIC DNA]</scope>
    <source>
        <strain evidence="3 4">SAM215</strain>
    </source>
</reference>
<evidence type="ECO:0000313" key="3">
    <source>
        <dbReference type="EMBL" id="MEJ8675880.1"/>
    </source>
</evidence>
<dbReference type="SUPFAM" id="SSF160719">
    <property type="entry name" value="gpW/gp25-like"/>
    <property type="match status" value="1"/>
</dbReference>
<accession>A0ABU8V612</accession>
<dbReference type="NCBIfam" id="TIGR03357">
    <property type="entry name" value="VI_zyme"/>
    <property type="match status" value="1"/>
</dbReference>
<organism evidence="3 4">
    <name type="scientific">Chromobacterium amazonense</name>
    <dbReference type="NCBI Taxonomy" id="1382803"/>
    <lineage>
        <taxon>Bacteria</taxon>
        <taxon>Pseudomonadati</taxon>
        <taxon>Pseudomonadota</taxon>
        <taxon>Betaproteobacteria</taxon>
        <taxon>Neisseriales</taxon>
        <taxon>Chromobacteriaceae</taxon>
        <taxon>Chromobacterium</taxon>
    </lineage>
</organism>
<sequence>MRPAPQFRPALFELLADAEPRQPQETEPRLRVGRGQLQESVRSELERLLSSRRAARPYLNEPSVIDYGVADWSALHPARAEDRQRLAREIRLAIRAYEPRLASPAVSVDLADRPHALRVRIEGLLNADGQRWPAAFVAELNPSGARLAACEEVD</sequence>
<name>A0ABU8V612_9NEIS</name>
<feature type="domain" description="IraD/Gp25-like" evidence="2">
    <location>
        <begin position="36"/>
        <end position="128"/>
    </location>
</feature>
<dbReference type="Pfam" id="PF04965">
    <property type="entry name" value="GPW_gp25"/>
    <property type="match status" value="1"/>
</dbReference>
<dbReference type="InterPro" id="IPR017737">
    <property type="entry name" value="TssE1-like"/>
</dbReference>
<dbReference type="InterPro" id="IPR053176">
    <property type="entry name" value="T6SS_TssE1-like"/>
</dbReference>
<evidence type="ECO:0000313" key="4">
    <source>
        <dbReference type="Proteomes" id="UP001224516"/>
    </source>
</evidence>
<dbReference type="Proteomes" id="UP001224516">
    <property type="component" value="Unassembled WGS sequence"/>
</dbReference>